<sequence length="94" mass="10225">MAFALSVSVAAVLERLLLVLVVVALSVAAALGRLELGLVVVTLSFAAALGQLELVLEMSVLELMEEIAARHRQNKSQVVKLTLDVLHDRHQIWD</sequence>
<organism evidence="2 3">
    <name type="scientific">Malus domestica</name>
    <name type="common">Apple</name>
    <name type="synonym">Pyrus malus</name>
    <dbReference type="NCBI Taxonomy" id="3750"/>
    <lineage>
        <taxon>Eukaryota</taxon>
        <taxon>Viridiplantae</taxon>
        <taxon>Streptophyta</taxon>
        <taxon>Embryophyta</taxon>
        <taxon>Tracheophyta</taxon>
        <taxon>Spermatophyta</taxon>
        <taxon>Magnoliopsida</taxon>
        <taxon>eudicotyledons</taxon>
        <taxon>Gunneridae</taxon>
        <taxon>Pentapetalae</taxon>
        <taxon>rosids</taxon>
        <taxon>fabids</taxon>
        <taxon>Rosales</taxon>
        <taxon>Rosaceae</taxon>
        <taxon>Amygdaloideae</taxon>
        <taxon>Maleae</taxon>
        <taxon>Malus</taxon>
    </lineage>
</organism>
<evidence type="ECO:0000313" key="3">
    <source>
        <dbReference type="Proteomes" id="UP000290289"/>
    </source>
</evidence>
<feature type="transmembrane region" description="Helical" evidence="1">
    <location>
        <begin position="12"/>
        <end position="31"/>
    </location>
</feature>
<gene>
    <name evidence="2" type="ORF">DVH24_040040</name>
</gene>
<keyword evidence="3" id="KW-1185">Reference proteome</keyword>
<accession>A0A498I589</accession>
<keyword evidence="1" id="KW-0812">Transmembrane</keyword>
<protein>
    <submittedName>
        <fullName evidence="2">Uncharacterized protein</fullName>
    </submittedName>
</protein>
<keyword evidence="1" id="KW-0472">Membrane</keyword>
<keyword evidence="1" id="KW-1133">Transmembrane helix</keyword>
<reference evidence="2 3" key="1">
    <citation type="submission" date="2018-10" db="EMBL/GenBank/DDBJ databases">
        <title>A high-quality apple genome assembly.</title>
        <authorList>
            <person name="Hu J."/>
        </authorList>
    </citation>
    <scope>NUCLEOTIDE SEQUENCE [LARGE SCALE GENOMIC DNA]</scope>
    <source>
        <strain evidence="3">cv. HFTH1</strain>
        <tissue evidence="2">Young leaf</tissue>
    </source>
</reference>
<evidence type="ECO:0000313" key="2">
    <source>
        <dbReference type="EMBL" id="RXH78069.1"/>
    </source>
</evidence>
<dbReference type="Proteomes" id="UP000290289">
    <property type="component" value="Chromosome 14"/>
</dbReference>
<proteinExistence type="predicted"/>
<evidence type="ECO:0000256" key="1">
    <source>
        <dbReference type="SAM" id="Phobius"/>
    </source>
</evidence>
<dbReference type="EMBL" id="RDQH01000340">
    <property type="protein sequence ID" value="RXH78069.1"/>
    <property type="molecule type" value="Genomic_DNA"/>
</dbReference>
<comment type="caution">
    <text evidence="2">The sequence shown here is derived from an EMBL/GenBank/DDBJ whole genome shotgun (WGS) entry which is preliminary data.</text>
</comment>
<dbReference type="AlphaFoldDB" id="A0A498I589"/>
<name>A0A498I589_MALDO</name>
<feature type="transmembrane region" description="Helical" evidence="1">
    <location>
        <begin position="37"/>
        <end position="56"/>
    </location>
</feature>